<proteinExistence type="inferred from homology"/>
<comment type="similarity">
    <text evidence="1">Belongs to the F420H(2)-dependent quinone reductase family.</text>
</comment>
<dbReference type="EMBL" id="WJHE01001039">
    <property type="protein sequence ID" value="MST34496.1"/>
    <property type="molecule type" value="Genomic_DNA"/>
</dbReference>
<dbReference type="InterPro" id="IPR004378">
    <property type="entry name" value="F420H2_quin_Rdtase"/>
</dbReference>
<dbReference type="PANTHER" id="PTHR39428">
    <property type="entry name" value="F420H(2)-DEPENDENT QUINONE REDUCTASE RV1261C"/>
    <property type="match status" value="1"/>
</dbReference>
<dbReference type="NCBIfam" id="TIGR00026">
    <property type="entry name" value="hi_GC_TIGR00026"/>
    <property type="match status" value="1"/>
</dbReference>
<keyword evidence="4" id="KW-1185">Reference proteome</keyword>
<comment type="catalytic activity">
    <reaction evidence="2">
        <text>oxidized coenzyme F420-(gamma-L-Glu)(n) + a quinol + H(+) = reduced coenzyme F420-(gamma-L-Glu)(n) + a quinone</text>
        <dbReference type="Rhea" id="RHEA:39663"/>
        <dbReference type="Rhea" id="RHEA-COMP:12939"/>
        <dbReference type="Rhea" id="RHEA-COMP:14378"/>
        <dbReference type="ChEBI" id="CHEBI:15378"/>
        <dbReference type="ChEBI" id="CHEBI:24646"/>
        <dbReference type="ChEBI" id="CHEBI:132124"/>
        <dbReference type="ChEBI" id="CHEBI:133980"/>
        <dbReference type="ChEBI" id="CHEBI:139511"/>
    </reaction>
</comment>
<comment type="caution">
    <text evidence="3">The sequence shown here is derived from an EMBL/GenBank/DDBJ whole genome shotgun (WGS) entry which is preliminary data.</text>
</comment>
<evidence type="ECO:0000313" key="3">
    <source>
        <dbReference type="EMBL" id="MST34496.1"/>
    </source>
</evidence>
<name>A0ABW9QYV5_9ACTN</name>
<dbReference type="InterPro" id="IPR012349">
    <property type="entry name" value="Split_barrel_FMN-bd"/>
</dbReference>
<sequence length="139" mass="15132">MSDVVDFNQQVIAEFRANGGKVGGPFEGAPMILVHHRGRKSGVERVNPLVSLPLEHGWAIFASKAGAPTNPDWYHNLMASPRTTVEVGGDVVEVAVREAHGEERERIWARQKELNPGFADYEKKAGGRVIPVVVLEPAG</sequence>
<dbReference type="Pfam" id="PF04075">
    <property type="entry name" value="F420H2_quin_red"/>
    <property type="match status" value="1"/>
</dbReference>
<dbReference type="PANTHER" id="PTHR39428:SF1">
    <property type="entry name" value="F420H(2)-DEPENDENT QUINONE REDUCTASE RV1261C"/>
    <property type="match status" value="1"/>
</dbReference>
<evidence type="ECO:0000256" key="2">
    <source>
        <dbReference type="ARBA" id="ARBA00049106"/>
    </source>
</evidence>
<evidence type="ECO:0000313" key="4">
    <source>
        <dbReference type="Proteomes" id="UP000437736"/>
    </source>
</evidence>
<protein>
    <submittedName>
        <fullName evidence="3">Nitroreductase family deazaflavin-dependent oxidoreductase</fullName>
    </submittedName>
</protein>
<dbReference type="Gene3D" id="2.30.110.10">
    <property type="entry name" value="Electron Transport, Fmn-binding Protein, Chain A"/>
    <property type="match status" value="1"/>
</dbReference>
<gene>
    <name evidence="3" type="ORF">GHK86_17435</name>
</gene>
<organism evidence="3 4">
    <name type="scientific">Acidiferrimicrobium australe</name>
    <dbReference type="NCBI Taxonomy" id="2664430"/>
    <lineage>
        <taxon>Bacteria</taxon>
        <taxon>Bacillati</taxon>
        <taxon>Actinomycetota</taxon>
        <taxon>Acidimicrobiia</taxon>
        <taxon>Acidimicrobiales</taxon>
        <taxon>Acidimicrobiaceae</taxon>
        <taxon>Acidiferrimicrobium</taxon>
    </lineage>
</organism>
<dbReference type="Proteomes" id="UP000437736">
    <property type="component" value="Unassembled WGS sequence"/>
</dbReference>
<evidence type="ECO:0000256" key="1">
    <source>
        <dbReference type="ARBA" id="ARBA00008710"/>
    </source>
</evidence>
<accession>A0ABW9QYV5</accession>
<reference evidence="3 4" key="1">
    <citation type="submission" date="2019-11" db="EMBL/GenBank/DDBJ databases">
        <title>Acidiferrimicrobium australis gen. nov., sp. nov., an acidophilic and obligately heterotrophic, member of the Actinobacteria that catalyses dissimilatory oxido- reduction of iron isolated from metal-rich acidic water in Chile.</title>
        <authorList>
            <person name="Gonzalez D."/>
            <person name="Huber K."/>
            <person name="Hedrich S."/>
            <person name="Rojas-Villalobos C."/>
            <person name="Quatrini R."/>
            <person name="Dinamarca M.A."/>
            <person name="Schwarz A."/>
            <person name="Canales C."/>
            <person name="Nancucheo I."/>
        </authorList>
    </citation>
    <scope>NUCLEOTIDE SEQUENCE [LARGE SCALE GENOMIC DNA]</scope>
    <source>
        <strain evidence="3 4">USS-CCA1</strain>
    </source>
</reference>